<accession>A0A5A7PJ43</accession>
<dbReference type="GO" id="GO:0000976">
    <property type="term" value="F:transcription cis-regulatory region binding"/>
    <property type="evidence" value="ECO:0007669"/>
    <property type="project" value="TreeGrafter"/>
</dbReference>
<dbReference type="PANTHER" id="PTHR46353">
    <property type="entry name" value="ZINC FINGER PROTEIN 5"/>
    <property type="match status" value="1"/>
</dbReference>
<organism evidence="3 4">
    <name type="scientific">Striga asiatica</name>
    <name type="common">Asiatic witchweed</name>
    <name type="synonym">Buchnera asiatica</name>
    <dbReference type="NCBI Taxonomy" id="4170"/>
    <lineage>
        <taxon>Eukaryota</taxon>
        <taxon>Viridiplantae</taxon>
        <taxon>Streptophyta</taxon>
        <taxon>Embryophyta</taxon>
        <taxon>Tracheophyta</taxon>
        <taxon>Spermatophyta</taxon>
        <taxon>Magnoliopsida</taxon>
        <taxon>eudicotyledons</taxon>
        <taxon>Gunneridae</taxon>
        <taxon>Pentapetalae</taxon>
        <taxon>asterids</taxon>
        <taxon>lamiids</taxon>
        <taxon>Lamiales</taxon>
        <taxon>Orobanchaceae</taxon>
        <taxon>Buchnereae</taxon>
        <taxon>Striga</taxon>
    </lineage>
</organism>
<evidence type="ECO:0000313" key="3">
    <source>
        <dbReference type="EMBL" id="GER32790.1"/>
    </source>
</evidence>
<evidence type="ECO:0000313" key="4">
    <source>
        <dbReference type="Proteomes" id="UP000325081"/>
    </source>
</evidence>
<dbReference type="InterPro" id="IPR036236">
    <property type="entry name" value="Znf_C2H2_sf"/>
</dbReference>
<dbReference type="Gene3D" id="3.30.160.60">
    <property type="entry name" value="Classic Zinc Finger"/>
    <property type="match status" value="1"/>
</dbReference>
<dbReference type="Pfam" id="PF13912">
    <property type="entry name" value="zf-C2H2_6"/>
    <property type="match status" value="1"/>
</dbReference>
<dbReference type="PROSITE" id="PS50157">
    <property type="entry name" value="ZINC_FINGER_C2H2_2"/>
    <property type="match status" value="1"/>
</dbReference>
<sequence>MERIDQHPIKPYTATRLKLFGFHVTEDNEDPAGPTGAPPHSAGRRYECPYCRREFANSQALGGHQNAHKKERQQLRRAKLQAAAAYGRSTMASAFSPPAHLLVQSQSWVCVPRAGGPVNVVRGVGEPGPSRQSAEVMAHSGRFDGPSLSRYTRFDNGPGFDDEVFGLDLHLSLAPAAP</sequence>
<dbReference type="GO" id="GO:0009740">
    <property type="term" value="P:gibberellic acid mediated signaling pathway"/>
    <property type="evidence" value="ECO:0007669"/>
    <property type="project" value="TreeGrafter"/>
</dbReference>
<proteinExistence type="predicted"/>
<reference evidence="4" key="1">
    <citation type="journal article" date="2019" name="Curr. Biol.">
        <title>Genome Sequence of Striga asiatica Provides Insight into the Evolution of Plant Parasitism.</title>
        <authorList>
            <person name="Yoshida S."/>
            <person name="Kim S."/>
            <person name="Wafula E.K."/>
            <person name="Tanskanen J."/>
            <person name="Kim Y.M."/>
            <person name="Honaas L."/>
            <person name="Yang Z."/>
            <person name="Spallek T."/>
            <person name="Conn C.E."/>
            <person name="Ichihashi Y."/>
            <person name="Cheong K."/>
            <person name="Cui S."/>
            <person name="Der J.P."/>
            <person name="Gundlach H."/>
            <person name="Jiao Y."/>
            <person name="Hori C."/>
            <person name="Ishida J.K."/>
            <person name="Kasahara H."/>
            <person name="Kiba T."/>
            <person name="Kim M.S."/>
            <person name="Koo N."/>
            <person name="Laohavisit A."/>
            <person name="Lee Y.H."/>
            <person name="Lumba S."/>
            <person name="McCourt P."/>
            <person name="Mortimer J.C."/>
            <person name="Mutuku J.M."/>
            <person name="Nomura T."/>
            <person name="Sasaki-Sekimoto Y."/>
            <person name="Seto Y."/>
            <person name="Wang Y."/>
            <person name="Wakatake T."/>
            <person name="Sakakibara H."/>
            <person name="Demura T."/>
            <person name="Yamaguchi S."/>
            <person name="Yoneyama K."/>
            <person name="Manabe R.I."/>
            <person name="Nelson D.C."/>
            <person name="Schulman A.H."/>
            <person name="Timko M.P."/>
            <person name="dePamphilis C.W."/>
            <person name="Choi D."/>
            <person name="Shirasu K."/>
        </authorList>
    </citation>
    <scope>NUCLEOTIDE SEQUENCE [LARGE SCALE GENOMIC DNA]</scope>
    <source>
        <strain evidence="4">cv. UVA1</strain>
    </source>
</reference>
<dbReference type="GO" id="GO:0009736">
    <property type="term" value="P:cytokinin-activated signaling pathway"/>
    <property type="evidence" value="ECO:0007669"/>
    <property type="project" value="TreeGrafter"/>
</dbReference>
<keyword evidence="4" id="KW-1185">Reference proteome</keyword>
<keyword evidence="1" id="KW-0862">Zinc</keyword>
<feature type="domain" description="C2H2-type" evidence="2">
    <location>
        <begin position="46"/>
        <end position="73"/>
    </location>
</feature>
<name>A0A5A7PJ43_STRAF</name>
<evidence type="ECO:0000259" key="2">
    <source>
        <dbReference type="PROSITE" id="PS50157"/>
    </source>
</evidence>
<protein>
    <submittedName>
        <fullName evidence="3">Zinc finger family protein</fullName>
    </submittedName>
</protein>
<dbReference type="OrthoDB" id="772256at2759"/>
<keyword evidence="1" id="KW-0479">Metal-binding</keyword>
<dbReference type="Proteomes" id="UP000325081">
    <property type="component" value="Unassembled WGS sequence"/>
</dbReference>
<dbReference type="GO" id="GO:0003700">
    <property type="term" value="F:DNA-binding transcription factor activity"/>
    <property type="evidence" value="ECO:0007669"/>
    <property type="project" value="TreeGrafter"/>
</dbReference>
<dbReference type="InterPro" id="IPR044299">
    <property type="entry name" value="GIS3/ZFP5/ZFP6"/>
</dbReference>
<gene>
    <name evidence="3" type="ORF">STAS_08884</name>
</gene>
<dbReference type="PANTHER" id="PTHR46353:SF9">
    <property type="entry name" value="ZINC FINGER PROTEIN GIS3"/>
    <property type="match status" value="1"/>
</dbReference>
<dbReference type="AlphaFoldDB" id="A0A5A7PJ43"/>
<comment type="caution">
    <text evidence="3">The sequence shown here is derived from an EMBL/GenBank/DDBJ whole genome shotgun (WGS) entry which is preliminary data.</text>
</comment>
<keyword evidence="1" id="KW-0863">Zinc-finger</keyword>
<dbReference type="EMBL" id="BKCP01004628">
    <property type="protein sequence ID" value="GER32790.1"/>
    <property type="molecule type" value="Genomic_DNA"/>
</dbReference>
<dbReference type="GO" id="GO:0008270">
    <property type="term" value="F:zinc ion binding"/>
    <property type="evidence" value="ECO:0007669"/>
    <property type="project" value="UniProtKB-KW"/>
</dbReference>
<dbReference type="GO" id="GO:0010090">
    <property type="term" value="P:trichome morphogenesis"/>
    <property type="evidence" value="ECO:0007669"/>
    <property type="project" value="InterPro"/>
</dbReference>
<dbReference type="InterPro" id="IPR013087">
    <property type="entry name" value="Znf_C2H2_type"/>
</dbReference>
<dbReference type="SUPFAM" id="SSF57667">
    <property type="entry name" value="beta-beta-alpha zinc fingers"/>
    <property type="match status" value="1"/>
</dbReference>
<dbReference type="PROSITE" id="PS00028">
    <property type="entry name" value="ZINC_FINGER_C2H2_1"/>
    <property type="match status" value="1"/>
</dbReference>
<dbReference type="GO" id="GO:0005634">
    <property type="term" value="C:nucleus"/>
    <property type="evidence" value="ECO:0007669"/>
    <property type="project" value="TreeGrafter"/>
</dbReference>
<evidence type="ECO:0000256" key="1">
    <source>
        <dbReference type="PROSITE-ProRule" id="PRU00042"/>
    </source>
</evidence>